<proteinExistence type="inferred from homology"/>
<dbReference type="NCBIfam" id="TIGR01958">
    <property type="entry name" value="nuoE_fam"/>
    <property type="match status" value="1"/>
</dbReference>
<comment type="cofactor">
    <cofactor evidence="11">
        <name>[2Fe-2S] cluster</name>
        <dbReference type="ChEBI" id="CHEBI:190135"/>
    </cofactor>
</comment>
<keyword evidence="8" id="KW-0520">NAD</keyword>
<evidence type="ECO:0000256" key="12">
    <source>
        <dbReference type="ARBA" id="ARBA00047712"/>
    </source>
</evidence>
<dbReference type="GO" id="GO:0051537">
    <property type="term" value="F:2 iron, 2 sulfur cluster binding"/>
    <property type="evidence" value="ECO:0007669"/>
    <property type="project" value="UniProtKB-KW"/>
</dbReference>
<keyword evidence="5" id="KW-1278">Translocase</keyword>
<dbReference type="InterPro" id="IPR036249">
    <property type="entry name" value="Thioredoxin-like_sf"/>
</dbReference>
<evidence type="ECO:0000256" key="7">
    <source>
        <dbReference type="ARBA" id="ARBA00023014"/>
    </source>
</evidence>
<protein>
    <recommendedName>
        <fullName evidence="2">NADH-quinone oxidoreductase subunit E</fullName>
    </recommendedName>
    <alternativeName>
        <fullName evidence="9">NADH dehydrogenase I subunit E</fullName>
    </alternativeName>
    <alternativeName>
        <fullName evidence="10">NDH-1 subunit E</fullName>
    </alternativeName>
</protein>
<dbReference type="GO" id="GO:0022804">
    <property type="term" value="F:active transmembrane transporter activity"/>
    <property type="evidence" value="ECO:0007669"/>
    <property type="project" value="UniProtKB-ARBA"/>
</dbReference>
<dbReference type="KEGG" id="mmn:midi_00109"/>
<evidence type="ECO:0000256" key="4">
    <source>
        <dbReference type="ARBA" id="ARBA00022723"/>
    </source>
</evidence>
<keyword evidence="3 13" id="KW-0001">2Fe-2S</keyword>
<feature type="region of interest" description="Disordered" evidence="14">
    <location>
        <begin position="180"/>
        <end position="200"/>
    </location>
</feature>
<dbReference type="RefSeq" id="WP_013950646.1">
    <property type="nucleotide sequence ID" value="NC_015722.1"/>
</dbReference>
<dbReference type="GO" id="GO:0098796">
    <property type="term" value="C:membrane protein complex"/>
    <property type="evidence" value="ECO:0007669"/>
    <property type="project" value="UniProtKB-ARBA"/>
</dbReference>
<evidence type="ECO:0000256" key="5">
    <source>
        <dbReference type="ARBA" id="ARBA00022967"/>
    </source>
</evidence>
<dbReference type="SUPFAM" id="SSF52833">
    <property type="entry name" value="Thioredoxin-like"/>
    <property type="match status" value="1"/>
</dbReference>
<dbReference type="FunFam" id="3.40.30.10:FF:000022">
    <property type="entry name" value="NADH dehydrogenase flavoprotein 2, mitochondrial"/>
    <property type="match status" value="1"/>
</dbReference>
<evidence type="ECO:0000256" key="13">
    <source>
        <dbReference type="PIRSR" id="PIRSR000216-1"/>
    </source>
</evidence>
<feature type="binding site" evidence="13">
    <location>
        <position position="99"/>
    </location>
    <ligand>
        <name>[2Fe-2S] cluster</name>
        <dbReference type="ChEBI" id="CHEBI:190135"/>
    </ligand>
</feature>
<accession>F7XUT1</accession>
<dbReference type="Proteomes" id="UP000006639">
    <property type="component" value="Chromosome"/>
</dbReference>
<name>F7XUT1_MIDMI</name>
<keyword evidence="16" id="KW-1185">Reference proteome</keyword>
<dbReference type="InterPro" id="IPR041921">
    <property type="entry name" value="NuoE_N"/>
</dbReference>
<evidence type="ECO:0000256" key="3">
    <source>
        <dbReference type="ARBA" id="ARBA00022714"/>
    </source>
</evidence>
<dbReference type="PANTHER" id="PTHR10371">
    <property type="entry name" value="NADH DEHYDROGENASE UBIQUINONE FLAVOPROTEIN 2, MITOCHONDRIAL"/>
    <property type="match status" value="1"/>
</dbReference>
<dbReference type="AlphaFoldDB" id="F7XUT1"/>
<evidence type="ECO:0000313" key="16">
    <source>
        <dbReference type="Proteomes" id="UP000006639"/>
    </source>
</evidence>
<feature type="binding site" evidence="13">
    <location>
        <position position="144"/>
    </location>
    <ligand>
        <name>[2Fe-2S] cluster</name>
        <dbReference type="ChEBI" id="CHEBI:190135"/>
    </ligand>
</feature>
<dbReference type="InterPro" id="IPR042128">
    <property type="entry name" value="NuoE_dom"/>
</dbReference>
<dbReference type="GO" id="GO:0003954">
    <property type="term" value="F:NADH dehydrogenase activity"/>
    <property type="evidence" value="ECO:0007669"/>
    <property type="project" value="TreeGrafter"/>
</dbReference>
<dbReference type="Pfam" id="PF01257">
    <property type="entry name" value="2Fe-2S_thioredx"/>
    <property type="match status" value="1"/>
</dbReference>
<feature type="binding site" evidence="13">
    <location>
        <position position="104"/>
    </location>
    <ligand>
        <name>[2Fe-2S] cluster</name>
        <dbReference type="ChEBI" id="CHEBI:190135"/>
    </ligand>
</feature>
<dbReference type="GO" id="GO:0022890">
    <property type="term" value="F:inorganic cation transmembrane transporter activity"/>
    <property type="evidence" value="ECO:0007669"/>
    <property type="project" value="UniProtKB-ARBA"/>
</dbReference>
<comment type="catalytic activity">
    <reaction evidence="12">
        <text>a quinone + NADH + 5 H(+)(in) = a quinol + NAD(+) + 4 H(+)(out)</text>
        <dbReference type="Rhea" id="RHEA:57888"/>
        <dbReference type="ChEBI" id="CHEBI:15378"/>
        <dbReference type="ChEBI" id="CHEBI:24646"/>
        <dbReference type="ChEBI" id="CHEBI:57540"/>
        <dbReference type="ChEBI" id="CHEBI:57945"/>
        <dbReference type="ChEBI" id="CHEBI:132124"/>
    </reaction>
</comment>
<evidence type="ECO:0000256" key="1">
    <source>
        <dbReference type="ARBA" id="ARBA00010643"/>
    </source>
</evidence>
<keyword evidence="7 13" id="KW-0411">Iron-sulfur</keyword>
<dbReference type="HOGENOM" id="CLU_054362_1_2_5"/>
<dbReference type="CDD" id="cd03064">
    <property type="entry name" value="TRX_Fd_NuoE"/>
    <property type="match status" value="1"/>
</dbReference>
<dbReference type="GO" id="GO:0046872">
    <property type="term" value="F:metal ion binding"/>
    <property type="evidence" value="ECO:0007669"/>
    <property type="project" value="UniProtKB-KW"/>
</dbReference>
<dbReference type="GO" id="GO:0031967">
    <property type="term" value="C:organelle envelope"/>
    <property type="evidence" value="ECO:0007669"/>
    <property type="project" value="UniProtKB-ARBA"/>
</dbReference>
<reference evidence="15 16" key="1">
    <citation type="journal article" date="2011" name="Mol. Biol. Evol.">
        <title>Phylogenomic evidence for the presence of a flagellum and cbb3 oxidase in the free-living mitochondrial ancestor.</title>
        <authorList>
            <person name="Sassera D."/>
            <person name="Lo N."/>
            <person name="Epis S."/>
            <person name="D'Auria G."/>
            <person name="Montagna M."/>
            <person name="Comandatore F."/>
            <person name="Horner D."/>
            <person name="Pereto J."/>
            <person name="Luciano A.M."/>
            <person name="Franciosi F."/>
            <person name="Ferri E."/>
            <person name="Crotti E."/>
            <person name="Bazzocchi C."/>
            <person name="Daffonchio D."/>
            <person name="Sacchi L."/>
            <person name="Moya A."/>
            <person name="Latorre A."/>
            <person name="Bandi C."/>
        </authorList>
    </citation>
    <scope>NUCLEOTIDE SEQUENCE [LARGE SCALE GENOMIC DNA]</scope>
    <source>
        <strain evidence="15 16">IricVA</strain>
    </source>
</reference>
<dbReference type="NCBIfam" id="NF005725">
    <property type="entry name" value="PRK07539.1-5"/>
    <property type="match status" value="1"/>
</dbReference>
<dbReference type="Gene3D" id="1.10.10.1590">
    <property type="entry name" value="NADH-quinone oxidoreductase subunit E"/>
    <property type="match status" value="1"/>
</dbReference>
<evidence type="ECO:0000256" key="10">
    <source>
        <dbReference type="ARBA" id="ARBA00032788"/>
    </source>
</evidence>
<gene>
    <name evidence="15" type="primary">nuoE</name>
    <name evidence="15" type="ordered locus">midi_00109</name>
</gene>
<dbReference type="PIRSF" id="PIRSF000216">
    <property type="entry name" value="NADH_DH_24kDa"/>
    <property type="match status" value="1"/>
</dbReference>
<evidence type="ECO:0000256" key="8">
    <source>
        <dbReference type="ARBA" id="ARBA00023027"/>
    </source>
</evidence>
<evidence type="ECO:0000256" key="11">
    <source>
        <dbReference type="ARBA" id="ARBA00034078"/>
    </source>
</evidence>
<dbReference type="PANTHER" id="PTHR10371:SF3">
    <property type="entry name" value="NADH DEHYDROGENASE [UBIQUINONE] FLAVOPROTEIN 2, MITOCHONDRIAL"/>
    <property type="match status" value="1"/>
</dbReference>
<dbReference type="GO" id="GO:0031090">
    <property type="term" value="C:organelle membrane"/>
    <property type="evidence" value="ECO:0007669"/>
    <property type="project" value="UniProtKB-ARBA"/>
</dbReference>
<dbReference type="NCBIfam" id="NF005722">
    <property type="entry name" value="PRK07539.1-2"/>
    <property type="match status" value="1"/>
</dbReference>
<evidence type="ECO:0000256" key="2">
    <source>
        <dbReference type="ARBA" id="ARBA00019898"/>
    </source>
</evidence>
<sequence length="200" mass="22724">MSSMYKLIDFTQPTSFEFTKQNIKEVEEILKKYPNQNKRSAVMPLLHLAQEQNNNWVPKAAMDYIAKLLDLTPMQVYEVANFYTMYNKQPVGDNLIQVCRTTPCWLSGSNKITEICKKKLGIDIGETTNDKQFTLVEVECLGACVNAPVVQINNDYYEDLSPEKMDAVLESITNNRKIAHGSQSGRLNSAPEGWIAKHKN</sequence>
<evidence type="ECO:0000256" key="14">
    <source>
        <dbReference type="SAM" id="MobiDB-lite"/>
    </source>
</evidence>
<dbReference type="GO" id="GO:1902494">
    <property type="term" value="C:catalytic complex"/>
    <property type="evidence" value="ECO:0007669"/>
    <property type="project" value="UniProtKB-ARBA"/>
</dbReference>
<comment type="similarity">
    <text evidence="1">Belongs to the complex I 24 kDa subunit family.</text>
</comment>
<organism evidence="15 16">
    <name type="scientific">Midichloria mitochondrii (strain IricVA)</name>
    <dbReference type="NCBI Taxonomy" id="696127"/>
    <lineage>
        <taxon>Bacteria</taxon>
        <taxon>Pseudomonadati</taxon>
        <taxon>Pseudomonadota</taxon>
        <taxon>Alphaproteobacteria</taxon>
        <taxon>Rickettsiales</taxon>
        <taxon>Candidatus Midichloriaceae</taxon>
        <taxon>Candidatus Midichloria</taxon>
    </lineage>
</organism>
<comment type="cofactor">
    <cofactor evidence="13">
        <name>[2Fe-2S] cluster</name>
        <dbReference type="ChEBI" id="CHEBI:190135"/>
    </cofactor>
    <text evidence="13">Binds 1 [2Fe-2S] cluster.</text>
</comment>
<evidence type="ECO:0000256" key="6">
    <source>
        <dbReference type="ARBA" id="ARBA00023004"/>
    </source>
</evidence>
<dbReference type="InterPro" id="IPR002023">
    <property type="entry name" value="NuoE-like"/>
</dbReference>
<keyword evidence="6 13" id="KW-0408">Iron</keyword>
<keyword evidence="15" id="KW-0830">Ubiquinone</keyword>
<feature type="binding site" evidence="13">
    <location>
        <position position="140"/>
    </location>
    <ligand>
        <name>[2Fe-2S] cluster</name>
        <dbReference type="ChEBI" id="CHEBI:190135"/>
    </ligand>
</feature>
<dbReference type="EMBL" id="CP002130">
    <property type="protein sequence ID" value="AEI88430.1"/>
    <property type="molecule type" value="Genomic_DNA"/>
</dbReference>
<dbReference type="FunFam" id="1.10.10.1590:FF:000001">
    <property type="entry name" value="NADH-quinone oxidoreductase subunit E"/>
    <property type="match status" value="1"/>
</dbReference>
<keyword evidence="4 13" id="KW-0479">Metal-binding</keyword>
<evidence type="ECO:0000313" key="15">
    <source>
        <dbReference type="EMBL" id="AEI88430.1"/>
    </source>
</evidence>
<dbReference type="Gene3D" id="3.40.30.10">
    <property type="entry name" value="Glutaredoxin"/>
    <property type="match status" value="1"/>
</dbReference>
<dbReference type="STRING" id="696127.midi_00109"/>
<dbReference type="PROSITE" id="PS01099">
    <property type="entry name" value="COMPLEX1_24K"/>
    <property type="match status" value="1"/>
</dbReference>
<evidence type="ECO:0000256" key="9">
    <source>
        <dbReference type="ARBA" id="ARBA00031580"/>
    </source>
</evidence>
<dbReference type="GO" id="GO:0098662">
    <property type="term" value="P:inorganic cation transmembrane transport"/>
    <property type="evidence" value="ECO:0007669"/>
    <property type="project" value="UniProtKB-ARBA"/>
</dbReference>
<dbReference type="GO" id="GO:0008324">
    <property type="term" value="F:monoatomic cation transmembrane transporter activity"/>
    <property type="evidence" value="ECO:0007669"/>
    <property type="project" value="UniProtKB-ARBA"/>
</dbReference>